<evidence type="ECO:0000313" key="2">
    <source>
        <dbReference type="Proteomes" id="UP000663828"/>
    </source>
</evidence>
<accession>A0A815JJY8</accession>
<keyword evidence="2" id="KW-1185">Reference proteome</keyword>
<organism evidence="1 2">
    <name type="scientific">Adineta ricciae</name>
    <name type="common">Rotifer</name>
    <dbReference type="NCBI Taxonomy" id="249248"/>
    <lineage>
        <taxon>Eukaryota</taxon>
        <taxon>Metazoa</taxon>
        <taxon>Spiralia</taxon>
        <taxon>Gnathifera</taxon>
        <taxon>Rotifera</taxon>
        <taxon>Eurotatoria</taxon>
        <taxon>Bdelloidea</taxon>
        <taxon>Adinetida</taxon>
        <taxon>Adinetidae</taxon>
        <taxon>Adineta</taxon>
    </lineage>
</organism>
<gene>
    <name evidence="1" type="ORF">XAT740_LOCUS33046</name>
</gene>
<dbReference type="EMBL" id="CAJNOR010003126">
    <property type="protein sequence ID" value="CAF1380441.1"/>
    <property type="molecule type" value="Genomic_DNA"/>
</dbReference>
<protein>
    <submittedName>
        <fullName evidence="1">Uncharacterized protein</fullName>
    </submittedName>
</protein>
<dbReference type="AlphaFoldDB" id="A0A815JJY8"/>
<dbReference type="Proteomes" id="UP000663828">
    <property type="component" value="Unassembled WGS sequence"/>
</dbReference>
<reference evidence="1" key="1">
    <citation type="submission" date="2021-02" db="EMBL/GenBank/DDBJ databases">
        <authorList>
            <person name="Nowell W R."/>
        </authorList>
    </citation>
    <scope>NUCLEOTIDE SEQUENCE</scope>
</reference>
<proteinExistence type="predicted"/>
<sequence length="182" mass="20075">MIADTNDLLYIADFQTYFIIRVGPTSYECVVGCTGSTESSCVKLNISPALRFDSSHVQTITTTTEMTTMLIATTLESREYIGRTASAEILISSFISSLRLNSTNIGAHCNMTKSWCSTSVTQHSIQRFTVRVRMILNDYAAKRGSTIVHTYIQCENRGVCHLSSSISVHATVSLELTTKIVN</sequence>
<evidence type="ECO:0000313" key="1">
    <source>
        <dbReference type="EMBL" id="CAF1380441.1"/>
    </source>
</evidence>
<name>A0A815JJY8_ADIRI</name>
<comment type="caution">
    <text evidence="1">The sequence shown here is derived from an EMBL/GenBank/DDBJ whole genome shotgun (WGS) entry which is preliminary data.</text>
</comment>